<dbReference type="EMBL" id="SSTD01001877">
    <property type="protein sequence ID" value="TYK29010.1"/>
    <property type="molecule type" value="Genomic_DNA"/>
</dbReference>
<protein>
    <submittedName>
        <fullName evidence="2">Uncharacterized protein</fullName>
    </submittedName>
</protein>
<dbReference type="Proteomes" id="UP000321947">
    <property type="component" value="Unassembled WGS sequence"/>
</dbReference>
<evidence type="ECO:0000313" key="2">
    <source>
        <dbReference type="EMBL" id="TYK29010.1"/>
    </source>
</evidence>
<name>A0A5D3E0H2_CUCMM</name>
<gene>
    <name evidence="2" type="ORF">E5676_scaffold120G001170</name>
</gene>
<dbReference type="AlphaFoldDB" id="A0A5D3E0H2"/>
<accession>A0A5D3E0H2</accession>
<feature type="region of interest" description="Disordered" evidence="1">
    <location>
        <begin position="135"/>
        <end position="156"/>
    </location>
</feature>
<comment type="caution">
    <text evidence="2">The sequence shown here is derived from an EMBL/GenBank/DDBJ whole genome shotgun (WGS) entry which is preliminary data.</text>
</comment>
<evidence type="ECO:0000313" key="3">
    <source>
        <dbReference type="Proteomes" id="UP000321947"/>
    </source>
</evidence>
<evidence type="ECO:0000256" key="1">
    <source>
        <dbReference type="SAM" id="MobiDB-lite"/>
    </source>
</evidence>
<reference evidence="2 3" key="1">
    <citation type="submission" date="2019-08" db="EMBL/GenBank/DDBJ databases">
        <title>Draft genome sequences of two oriental melons (Cucumis melo L. var makuwa).</title>
        <authorList>
            <person name="Kwon S.-Y."/>
        </authorList>
    </citation>
    <scope>NUCLEOTIDE SEQUENCE [LARGE SCALE GENOMIC DNA]</scope>
    <source>
        <strain evidence="3">cv. Chang Bougi</strain>
        <tissue evidence="2">Leaf</tissue>
    </source>
</reference>
<sequence>MKREKIWSWEVGHLLHKKGKKKGGDQTLTLAPPPPLRTAEAAANPTRSASSSTSPPSLKSRHLPLAAPSQSNFPSARRFRLSFFRQTPPIVKPRRSPLPPSHRRAHRLPQSSNLELNACRPATIVDPRTRPEQSGLAFDPELNHVPTFSSSREADPTRALLREPIASRANAYSVGESHARRAFQAALHAQAACRAILHARAALGHHCWESVTLRLGLVEQISRITTYLRLRSPTGPPVWHCYRHDSSDLTGSSQPDCLSISPGYATNQFLLGVPLGHRRPDFVPTGSHVAHVRECASS</sequence>
<proteinExistence type="predicted"/>
<feature type="compositionally biased region" description="Low complexity" evidence="1">
    <location>
        <begin position="37"/>
        <end position="57"/>
    </location>
</feature>
<organism evidence="2 3">
    <name type="scientific">Cucumis melo var. makuwa</name>
    <name type="common">Oriental melon</name>
    <dbReference type="NCBI Taxonomy" id="1194695"/>
    <lineage>
        <taxon>Eukaryota</taxon>
        <taxon>Viridiplantae</taxon>
        <taxon>Streptophyta</taxon>
        <taxon>Embryophyta</taxon>
        <taxon>Tracheophyta</taxon>
        <taxon>Spermatophyta</taxon>
        <taxon>Magnoliopsida</taxon>
        <taxon>eudicotyledons</taxon>
        <taxon>Gunneridae</taxon>
        <taxon>Pentapetalae</taxon>
        <taxon>rosids</taxon>
        <taxon>fabids</taxon>
        <taxon>Cucurbitales</taxon>
        <taxon>Cucurbitaceae</taxon>
        <taxon>Benincaseae</taxon>
        <taxon>Cucumis</taxon>
    </lineage>
</organism>
<feature type="region of interest" description="Disordered" evidence="1">
    <location>
        <begin position="15"/>
        <end position="72"/>
    </location>
</feature>